<dbReference type="Pfam" id="PF10155">
    <property type="entry name" value="CNOT11"/>
    <property type="match status" value="1"/>
</dbReference>
<reference evidence="10" key="1">
    <citation type="submission" date="2022-04" db="EMBL/GenBank/DDBJ databases">
        <title>Carnegiea gigantea Genome sequencing and assembly v2.</title>
        <authorList>
            <person name="Copetti D."/>
            <person name="Sanderson M.J."/>
            <person name="Burquez A."/>
            <person name="Wojciechowski M.F."/>
        </authorList>
    </citation>
    <scope>NUCLEOTIDE SEQUENCE</scope>
    <source>
        <strain evidence="10">SGP5-SGP5p</strain>
        <tissue evidence="10">Aerial part</tissue>
    </source>
</reference>
<accession>A0A9Q1QG49</accession>
<keyword evidence="8" id="KW-0804">Transcription</keyword>
<dbReference type="GO" id="GO:0005634">
    <property type="term" value="C:nucleus"/>
    <property type="evidence" value="ECO:0007669"/>
    <property type="project" value="UniProtKB-SubCell"/>
</dbReference>
<keyword evidence="9" id="KW-0539">Nucleus</keyword>
<dbReference type="PANTHER" id="PTHR15975:SF0">
    <property type="entry name" value="CCR4-NOT TRANSCRIPTION COMPLEX SUBUNIT 11"/>
    <property type="match status" value="1"/>
</dbReference>
<evidence type="ECO:0000256" key="2">
    <source>
        <dbReference type="ARBA" id="ARBA00004496"/>
    </source>
</evidence>
<dbReference type="GO" id="GO:0031047">
    <property type="term" value="P:regulatory ncRNA-mediated gene silencing"/>
    <property type="evidence" value="ECO:0007669"/>
    <property type="project" value="UniProtKB-KW"/>
</dbReference>
<dbReference type="InterPro" id="IPR019312">
    <property type="entry name" value="CNOT11"/>
</dbReference>
<dbReference type="AlphaFoldDB" id="A0A9Q1QG49"/>
<comment type="caution">
    <text evidence="10">The sequence shown here is derived from an EMBL/GenBank/DDBJ whole genome shotgun (WGS) entry which is preliminary data.</text>
</comment>
<keyword evidence="5" id="KW-0963">Cytoplasm</keyword>
<organism evidence="10 11">
    <name type="scientific">Carnegiea gigantea</name>
    <dbReference type="NCBI Taxonomy" id="171969"/>
    <lineage>
        <taxon>Eukaryota</taxon>
        <taxon>Viridiplantae</taxon>
        <taxon>Streptophyta</taxon>
        <taxon>Embryophyta</taxon>
        <taxon>Tracheophyta</taxon>
        <taxon>Spermatophyta</taxon>
        <taxon>Magnoliopsida</taxon>
        <taxon>eudicotyledons</taxon>
        <taxon>Gunneridae</taxon>
        <taxon>Pentapetalae</taxon>
        <taxon>Caryophyllales</taxon>
        <taxon>Cactineae</taxon>
        <taxon>Cactaceae</taxon>
        <taxon>Cactoideae</taxon>
        <taxon>Echinocereeae</taxon>
        <taxon>Carnegiea</taxon>
    </lineage>
</organism>
<dbReference type="GO" id="GO:0005737">
    <property type="term" value="C:cytoplasm"/>
    <property type="evidence" value="ECO:0007669"/>
    <property type="project" value="UniProtKB-SubCell"/>
</dbReference>
<comment type="similarity">
    <text evidence="3">Belongs to the CNOT11 family.</text>
</comment>
<sequence>MISVEESKALFALLNDDQRSFDEVMADFSFNFPSYLHFRICSALATLLEKIVRHSQLSKIHDKPMLLPCQRLNAICIIYQAYSSQPPSENPFVSLLVNVASDEEGAKYERAIILQLLGSAVNGSNSEVLKQSAADYIKGFDSSSYVFPSREQLHEQFCNKAHPEPYKCLFKNASVKNVIPDPDLPPQCDPSSAEFDLQPGAKPKIGSGNRDETIMGLIQNLSLEGLGPKWIRPFPPRLPVQDGELVWLNPDNNHELLWDYGMCADTSRGAAVRDLIAKALKGPLAPAQQEQVLLELANDPKLVYHCGLTPRKLPELVENNPLIAVEVLIKLMNSPEISECLFYSPCQYGYELTFYGSREQAYNCSGPPHRIRAYDKYMQNRLVRLVCVFLQSLIRNKIINVQDLFIEVQAFCIEFSRIREAAGLFRLLKTLE</sequence>
<evidence type="ECO:0000313" key="11">
    <source>
        <dbReference type="Proteomes" id="UP001153076"/>
    </source>
</evidence>
<dbReference type="GO" id="GO:0030014">
    <property type="term" value="C:CCR4-NOT complex"/>
    <property type="evidence" value="ECO:0007669"/>
    <property type="project" value="InterPro"/>
</dbReference>
<proteinExistence type="inferred from homology"/>
<dbReference type="EMBL" id="JAKOGI010000174">
    <property type="protein sequence ID" value="KAJ8441193.1"/>
    <property type="molecule type" value="Genomic_DNA"/>
</dbReference>
<keyword evidence="6" id="KW-0805">Transcription regulation</keyword>
<gene>
    <name evidence="10" type="ORF">Cgig2_024922</name>
</gene>
<evidence type="ECO:0000256" key="3">
    <source>
        <dbReference type="ARBA" id="ARBA00008030"/>
    </source>
</evidence>
<evidence type="ECO:0000256" key="6">
    <source>
        <dbReference type="ARBA" id="ARBA00023015"/>
    </source>
</evidence>
<dbReference type="OrthoDB" id="10265389at2759"/>
<protein>
    <recommendedName>
        <fullName evidence="4">CCR4-NOT transcription complex subunit 11</fullName>
    </recommendedName>
</protein>
<evidence type="ECO:0000256" key="4">
    <source>
        <dbReference type="ARBA" id="ARBA00014872"/>
    </source>
</evidence>
<evidence type="ECO:0000256" key="9">
    <source>
        <dbReference type="ARBA" id="ARBA00023242"/>
    </source>
</evidence>
<evidence type="ECO:0000256" key="8">
    <source>
        <dbReference type="ARBA" id="ARBA00023163"/>
    </source>
</evidence>
<dbReference type="Proteomes" id="UP001153076">
    <property type="component" value="Unassembled WGS sequence"/>
</dbReference>
<evidence type="ECO:0000256" key="5">
    <source>
        <dbReference type="ARBA" id="ARBA00022490"/>
    </source>
</evidence>
<dbReference type="PANTHER" id="PTHR15975">
    <property type="entry name" value="CCR4-NOT TRANSCRIPTION COMPLEX SUBUNIT 11"/>
    <property type="match status" value="1"/>
</dbReference>
<comment type="subcellular location">
    <subcellularLocation>
        <location evidence="2">Cytoplasm</location>
    </subcellularLocation>
    <subcellularLocation>
        <location evidence="1">Nucleus</location>
    </subcellularLocation>
</comment>
<evidence type="ECO:0000313" key="10">
    <source>
        <dbReference type="EMBL" id="KAJ8441193.1"/>
    </source>
</evidence>
<evidence type="ECO:0000256" key="7">
    <source>
        <dbReference type="ARBA" id="ARBA00023158"/>
    </source>
</evidence>
<name>A0A9Q1QG49_9CARY</name>
<evidence type="ECO:0000256" key="1">
    <source>
        <dbReference type="ARBA" id="ARBA00004123"/>
    </source>
</evidence>
<keyword evidence="7" id="KW-0943">RNA-mediated gene silencing</keyword>
<keyword evidence="11" id="KW-1185">Reference proteome</keyword>